<name>A0A2T5H9S2_9RHOB</name>
<evidence type="ECO:0000256" key="1">
    <source>
        <dbReference type="ARBA" id="ARBA00023012"/>
    </source>
</evidence>
<dbReference type="InterPro" id="IPR008207">
    <property type="entry name" value="Sig_transdc_His_kin_Hpt_dom"/>
</dbReference>
<evidence type="ECO:0000313" key="5">
    <source>
        <dbReference type="Proteomes" id="UP000244077"/>
    </source>
</evidence>
<dbReference type="SUPFAM" id="SSF47226">
    <property type="entry name" value="Histidine-containing phosphotransfer domain, HPT domain"/>
    <property type="match status" value="1"/>
</dbReference>
<proteinExistence type="predicted"/>
<dbReference type="Proteomes" id="UP000244077">
    <property type="component" value="Unassembled WGS sequence"/>
</dbReference>
<dbReference type="GO" id="GO:0004672">
    <property type="term" value="F:protein kinase activity"/>
    <property type="evidence" value="ECO:0007669"/>
    <property type="project" value="UniProtKB-ARBA"/>
</dbReference>
<keyword evidence="1" id="KW-0902">Two-component regulatory system</keyword>
<evidence type="ECO:0000313" key="4">
    <source>
        <dbReference type="EMBL" id="PTQ68338.1"/>
    </source>
</evidence>
<dbReference type="Pfam" id="PF01627">
    <property type="entry name" value="Hpt"/>
    <property type="match status" value="1"/>
</dbReference>
<gene>
    <name evidence="4" type="ORF">C8N42_11550</name>
</gene>
<evidence type="ECO:0000256" key="2">
    <source>
        <dbReference type="PROSITE-ProRule" id="PRU00110"/>
    </source>
</evidence>
<dbReference type="GO" id="GO:0000160">
    <property type="term" value="P:phosphorelay signal transduction system"/>
    <property type="evidence" value="ECO:0007669"/>
    <property type="project" value="UniProtKB-KW"/>
</dbReference>
<sequence>MPGKSISESAIHQKMAEALGRTRQRFIDDLIVKLSEIETLQTRINGKRDDKDALARLAFLTHRLNGIAATVNFPQIGESAADVEQAVSRFDRSDRQLSELSELIDILLDLMEDAIVDEM</sequence>
<keyword evidence="2" id="KW-0597">Phosphoprotein</keyword>
<accession>A0A2T5H9S2</accession>
<dbReference type="PROSITE" id="PS50894">
    <property type="entry name" value="HPT"/>
    <property type="match status" value="1"/>
</dbReference>
<protein>
    <submittedName>
        <fullName evidence="4">Hpt domain-containing protein</fullName>
    </submittedName>
</protein>
<dbReference type="AlphaFoldDB" id="A0A2T5H9S2"/>
<dbReference type="Gene3D" id="1.20.120.160">
    <property type="entry name" value="HPT domain"/>
    <property type="match status" value="1"/>
</dbReference>
<dbReference type="InterPro" id="IPR036641">
    <property type="entry name" value="HPT_dom_sf"/>
</dbReference>
<feature type="domain" description="HPt" evidence="3">
    <location>
        <begin position="15"/>
        <end position="119"/>
    </location>
</feature>
<dbReference type="EMBL" id="QAOH01000015">
    <property type="protein sequence ID" value="PTQ68338.1"/>
    <property type="molecule type" value="Genomic_DNA"/>
</dbReference>
<evidence type="ECO:0000259" key="3">
    <source>
        <dbReference type="PROSITE" id="PS50894"/>
    </source>
</evidence>
<organism evidence="4 5">
    <name type="scientific">Celeribacter persicus</name>
    <dbReference type="NCBI Taxonomy" id="1651082"/>
    <lineage>
        <taxon>Bacteria</taxon>
        <taxon>Pseudomonadati</taxon>
        <taxon>Pseudomonadota</taxon>
        <taxon>Alphaproteobacteria</taxon>
        <taxon>Rhodobacterales</taxon>
        <taxon>Roseobacteraceae</taxon>
        <taxon>Celeribacter</taxon>
    </lineage>
</organism>
<reference evidence="4 5" key="1">
    <citation type="submission" date="2018-04" db="EMBL/GenBank/DDBJ databases">
        <title>Genomic Encyclopedia of Archaeal and Bacterial Type Strains, Phase II (KMG-II): from individual species to whole genera.</title>
        <authorList>
            <person name="Goeker M."/>
        </authorList>
    </citation>
    <scope>NUCLEOTIDE SEQUENCE [LARGE SCALE GENOMIC DNA]</scope>
    <source>
        <strain evidence="4 5">DSM 100434</strain>
    </source>
</reference>
<dbReference type="OrthoDB" id="7875453at2"/>
<keyword evidence="5" id="KW-1185">Reference proteome</keyword>
<feature type="modified residue" description="Phosphohistidine" evidence="2">
    <location>
        <position position="62"/>
    </location>
</feature>
<comment type="caution">
    <text evidence="4">The sequence shown here is derived from an EMBL/GenBank/DDBJ whole genome shotgun (WGS) entry which is preliminary data.</text>
</comment>